<comment type="caution">
    <text evidence="4">The sequence shown here is derived from an EMBL/GenBank/DDBJ whole genome shotgun (WGS) entry which is preliminary data.</text>
</comment>
<evidence type="ECO:0000259" key="3">
    <source>
        <dbReference type="PROSITE" id="PS51670"/>
    </source>
</evidence>
<accession>A0A368GUH3</accession>
<feature type="compositionally biased region" description="Gly residues" evidence="2">
    <location>
        <begin position="8"/>
        <end position="17"/>
    </location>
</feature>
<dbReference type="PROSITE" id="PS51670">
    <property type="entry name" value="SHKT"/>
    <property type="match status" value="1"/>
</dbReference>
<feature type="region of interest" description="Disordered" evidence="2">
    <location>
        <begin position="1"/>
        <end position="29"/>
    </location>
</feature>
<dbReference type="AlphaFoldDB" id="A0A368GUH3"/>
<dbReference type="Proteomes" id="UP000252519">
    <property type="component" value="Unassembled WGS sequence"/>
</dbReference>
<dbReference type="InterPro" id="IPR003582">
    <property type="entry name" value="ShKT_dom"/>
</dbReference>
<feature type="compositionally biased region" description="Low complexity" evidence="2">
    <location>
        <begin position="19"/>
        <end position="29"/>
    </location>
</feature>
<dbReference type="Gene3D" id="1.10.10.1940">
    <property type="match status" value="1"/>
</dbReference>
<organism evidence="4 5">
    <name type="scientific">Ancylostoma caninum</name>
    <name type="common">Dog hookworm</name>
    <dbReference type="NCBI Taxonomy" id="29170"/>
    <lineage>
        <taxon>Eukaryota</taxon>
        <taxon>Metazoa</taxon>
        <taxon>Ecdysozoa</taxon>
        <taxon>Nematoda</taxon>
        <taxon>Chromadorea</taxon>
        <taxon>Rhabditida</taxon>
        <taxon>Rhabditina</taxon>
        <taxon>Rhabditomorpha</taxon>
        <taxon>Strongyloidea</taxon>
        <taxon>Ancylostomatidae</taxon>
        <taxon>Ancylostomatinae</taxon>
        <taxon>Ancylostoma</taxon>
    </lineage>
</organism>
<sequence>MHNNLVGAGSGGSGGAGIRPTPSTSSSSCYDSYRCTALAKIRICTSPSFSESLRKTLCPKLCGFCE</sequence>
<dbReference type="Pfam" id="PF01549">
    <property type="entry name" value="ShK"/>
    <property type="match status" value="1"/>
</dbReference>
<evidence type="ECO:0000256" key="1">
    <source>
        <dbReference type="PROSITE-ProRule" id="PRU01005"/>
    </source>
</evidence>
<evidence type="ECO:0000256" key="2">
    <source>
        <dbReference type="SAM" id="MobiDB-lite"/>
    </source>
</evidence>
<protein>
    <submittedName>
        <fullName evidence="4">ShTK domain protein</fullName>
    </submittedName>
</protein>
<name>A0A368GUH3_ANCCA</name>
<evidence type="ECO:0000313" key="4">
    <source>
        <dbReference type="EMBL" id="RCN46655.1"/>
    </source>
</evidence>
<comment type="caution">
    <text evidence="1">Lacks conserved residue(s) required for the propagation of feature annotation.</text>
</comment>
<reference evidence="4 5" key="1">
    <citation type="submission" date="2014-10" db="EMBL/GenBank/DDBJ databases">
        <title>Draft genome of the hookworm Ancylostoma caninum.</title>
        <authorList>
            <person name="Mitreva M."/>
        </authorList>
    </citation>
    <scope>NUCLEOTIDE SEQUENCE [LARGE SCALE GENOMIC DNA]</scope>
    <source>
        <strain evidence="4 5">Baltimore</strain>
    </source>
</reference>
<evidence type="ECO:0000313" key="5">
    <source>
        <dbReference type="Proteomes" id="UP000252519"/>
    </source>
</evidence>
<gene>
    <name evidence="4" type="ORF">ANCCAN_07283</name>
</gene>
<keyword evidence="5" id="KW-1185">Reference proteome</keyword>
<dbReference type="SMART" id="SM00254">
    <property type="entry name" value="ShKT"/>
    <property type="match status" value="1"/>
</dbReference>
<proteinExistence type="predicted"/>
<feature type="domain" description="ShKT" evidence="3">
    <location>
        <begin position="29"/>
        <end position="65"/>
    </location>
</feature>
<dbReference type="EMBL" id="JOJR01000075">
    <property type="protein sequence ID" value="RCN46655.1"/>
    <property type="molecule type" value="Genomic_DNA"/>
</dbReference>